<evidence type="ECO:0000256" key="1">
    <source>
        <dbReference type="SAM" id="MobiDB-lite"/>
    </source>
</evidence>
<evidence type="ECO:0000313" key="3">
    <source>
        <dbReference type="Proteomes" id="UP000249056"/>
    </source>
</evidence>
<evidence type="ECO:0000313" key="2">
    <source>
        <dbReference type="EMBL" id="RAL68202.1"/>
    </source>
</evidence>
<reference evidence="2 3" key="1">
    <citation type="submission" date="2018-06" db="EMBL/GenBank/DDBJ databases">
        <title>Genome Sequence of the Brown Rot Fungal Pathogen Monilinia fructigena.</title>
        <authorList>
            <person name="Landi L."/>
            <person name="De Miccolis Angelini R.M."/>
            <person name="Pollastro S."/>
            <person name="Abate D."/>
            <person name="Faretra F."/>
            <person name="Romanazzi G."/>
        </authorList>
    </citation>
    <scope>NUCLEOTIDE SEQUENCE [LARGE SCALE GENOMIC DNA]</scope>
    <source>
        <strain evidence="2 3">Mfrg269</strain>
    </source>
</reference>
<dbReference type="Proteomes" id="UP000249056">
    <property type="component" value="Unassembled WGS sequence"/>
</dbReference>
<keyword evidence="3" id="KW-1185">Reference proteome</keyword>
<dbReference type="EMBL" id="QKRW01000002">
    <property type="protein sequence ID" value="RAL68202.1"/>
    <property type="molecule type" value="Genomic_DNA"/>
</dbReference>
<feature type="compositionally biased region" description="Basic residues" evidence="1">
    <location>
        <begin position="1"/>
        <end position="12"/>
    </location>
</feature>
<accession>A0A395J6R8</accession>
<comment type="caution">
    <text evidence="2">The sequence shown here is derived from an EMBL/GenBank/DDBJ whole genome shotgun (WGS) entry which is preliminary data.</text>
</comment>
<dbReference type="OrthoDB" id="444255at2759"/>
<sequence length="90" mass="10440">MIHHLSTSRREKKIFTAAEKKASKVQKAEEKRKQDEQKAADKRKKNEDKMKEEAEKVENSVSTFIIVQLSQGSIRPSNTCQQSIFQQLLH</sequence>
<feature type="region of interest" description="Disordered" evidence="1">
    <location>
        <begin position="1"/>
        <end position="55"/>
    </location>
</feature>
<organism evidence="2 3">
    <name type="scientific">Monilinia fructigena</name>
    <dbReference type="NCBI Taxonomy" id="38457"/>
    <lineage>
        <taxon>Eukaryota</taxon>
        <taxon>Fungi</taxon>
        <taxon>Dikarya</taxon>
        <taxon>Ascomycota</taxon>
        <taxon>Pezizomycotina</taxon>
        <taxon>Leotiomycetes</taxon>
        <taxon>Helotiales</taxon>
        <taxon>Sclerotiniaceae</taxon>
        <taxon>Monilinia</taxon>
    </lineage>
</organism>
<dbReference type="AlphaFoldDB" id="A0A395J6R8"/>
<feature type="compositionally biased region" description="Basic and acidic residues" evidence="1">
    <location>
        <begin position="18"/>
        <end position="55"/>
    </location>
</feature>
<proteinExistence type="predicted"/>
<name>A0A395J6R8_9HELO</name>
<protein>
    <submittedName>
        <fullName evidence="2">Uncharacterized protein</fullName>
    </submittedName>
</protein>
<gene>
    <name evidence="2" type="ORF">DID88_008908</name>
</gene>